<comment type="caution">
    <text evidence="7">The sequence shown here is derived from an EMBL/GenBank/DDBJ whole genome shotgun (WGS) entry which is preliminary data.</text>
</comment>
<dbReference type="RefSeq" id="WP_205724028.1">
    <property type="nucleotide sequence ID" value="NZ_JAFHKS010000043.1"/>
</dbReference>
<reference evidence="7 8" key="1">
    <citation type="submission" date="2021-01" db="EMBL/GenBank/DDBJ databases">
        <title>Genome Sequencing of Type Strains.</title>
        <authorList>
            <person name="Lemaire J.F."/>
            <person name="Inderbitzin P."/>
            <person name="Collins S.B."/>
            <person name="Wespe N."/>
            <person name="Knight-Connoni V."/>
        </authorList>
    </citation>
    <scope>NUCLEOTIDE SEQUENCE [LARGE SCALE GENOMIC DNA]</scope>
    <source>
        <strain evidence="7 8">DSM 14730</strain>
    </source>
</reference>
<dbReference type="Pfam" id="PF20773">
    <property type="entry name" value="InhA-like_MAM"/>
    <property type="match status" value="1"/>
</dbReference>
<dbReference type="Pfam" id="PF00082">
    <property type="entry name" value="Peptidase_S8"/>
    <property type="match status" value="1"/>
</dbReference>
<dbReference type="CDD" id="cd07481">
    <property type="entry name" value="Peptidases_S8_BacillopeptidaseF-like"/>
    <property type="match status" value="1"/>
</dbReference>
<feature type="active site" description="Charge relay system" evidence="5">
    <location>
        <position position="224"/>
    </location>
</feature>
<dbReference type="PROSITE" id="PS51892">
    <property type="entry name" value="SUBTILASE"/>
    <property type="match status" value="1"/>
</dbReference>
<evidence type="ECO:0000256" key="5">
    <source>
        <dbReference type="PROSITE-ProRule" id="PRU01240"/>
    </source>
</evidence>
<evidence type="ECO:0000256" key="4">
    <source>
        <dbReference type="ARBA" id="ARBA00022825"/>
    </source>
</evidence>
<dbReference type="PROSITE" id="PS00138">
    <property type="entry name" value="SUBTILASE_SER"/>
    <property type="match status" value="1"/>
</dbReference>
<protein>
    <submittedName>
        <fullName evidence="7">S8 family serine peptidase</fullName>
    </submittedName>
</protein>
<keyword evidence="3 5" id="KW-0378">Hydrolase</keyword>
<evidence type="ECO:0000256" key="3">
    <source>
        <dbReference type="ARBA" id="ARBA00022801"/>
    </source>
</evidence>
<evidence type="ECO:0000256" key="2">
    <source>
        <dbReference type="ARBA" id="ARBA00022670"/>
    </source>
</evidence>
<dbReference type="InterPro" id="IPR051048">
    <property type="entry name" value="Peptidase_S8/S53_subtilisin"/>
</dbReference>
<feature type="active site" description="Charge relay system" evidence="5">
    <location>
        <position position="445"/>
    </location>
</feature>
<dbReference type="EMBL" id="JAFHKS010000043">
    <property type="protein sequence ID" value="MBN3546053.1"/>
    <property type="molecule type" value="Genomic_DNA"/>
</dbReference>
<dbReference type="PRINTS" id="PR00723">
    <property type="entry name" value="SUBTILISIN"/>
</dbReference>
<dbReference type="Gene3D" id="2.60.40.1120">
    <property type="entry name" value="Carboxypeptidase-like, regulatory domain"/>
    <property type="match status" value="2"/>
</dbReference>
<gene>
    <name evidence="7" type="ORF">JYA64_12160</name>
</gene>
<dbReference type="SUPFAM" id="SSF52743">
    <property type="entry name" value="Subtilisin-like"/>
    <property type="match status" value="1"/>
</dbReference>
<evidence type="ECO:0000256" key="1">
    <source>
        <dbReference type="ARBA" id="ARBA00011073"/>
    </source>
</evidence>
<dbReference type="Pfam" id="PF13620">
    <property type="entry name" value="CarboxypepD_reg"/>
    <property type="match status" value="1"/>
</dbReference>
<keyword evidence="4 5" id="KW-0720">Serine protease</keyword>
<dbReference type="Gene3D" id="3.40.50.200">
    <property type="entry name" value="Peptidase S8/S53 domain"/>
    <property type="match status" value="1"/>
</dbReference>
<dbReference type="InterPro" id="IPR008969">
    <property type="entry name" value="CarboxyPept-like_regulatory"/>
</dbReference>
<dbReference type="PANTHER" id="PTHR43399:SF4">
    <property type="entry name" value="CELL WALL-ASSOCIATED PROTEASE"/>
    <property type="match status" value="1"/>
</dbReference>
<evidence type="ECO:0000313" key="8">
    <source>
        <dbReference type="Proteomes" id="UP001319060"/>
    </source>
</evidence>
<dbReference type="InterPro" id="IPR000209">
    <property type="entry name" value="Peptidase_S8/S53_dom"/>
</dbReference>
<comment type="similarity">
    <text evidence="1 5">Belongs to the peptidase S8 family.</text>
</comment>
<dbReference type="Proteomes" id="UP001319060">
    <property type="component" value="Unassembled WGS sequence"/>
</dbReference>
<organism evidence="7 8">
    <name type="scientific">Fictibacillus barbaricus</name>
    <dbReference type="NCBI Taxonomy" id="182136"/>
    <lineage>
        <taxon>Bacteria</taxon>
        <taxon>Bacillati</taxon>
        <taxon>Bacillota</taxon>
        <taxon>Bacilli</taxon>
        <taxon>Bacillales</taxon>
        <taxon>Fictibacillaceae</taxon>
        <taxon>Fictibacillus</taxon>
    </lineage>
</organism>
<keyword evidence="2 5" id="KW-0645">Protease</keyword>
<dbReference type="InterPro" id="IPR033857">
    <property type="entry name" value="Bacillopeptidase_F"/>
</dbReference>
<keyword evidence="8" id="KW-1185">Reference proteome</keyword>
<name>A0ABS2ZCY2_9BACL</name>
<dbReference type="InterPro" id="IPR036852">
    <property type="entry name" value="Peptidase_S8/S53_dom_sf"/>
</dbReference>
<dbReference type="InterPro" id="IPR015500">
    <property type="entry name" value="Peptidase_S8_subtilisin-rel"/>
</dbReference>
<proteinExistence type="inferred from homology"/>
<accession>A0ABS2ZCY2</accession>
<evidence type="ECO:0000259" key="6">
    <source>
        <dbReference type="Pfam" id="PF00082"/>
    </source>
</evidence>
<feature type="domain" description="Peptidase S8/S53" evidence="6">
    <location>
        <begin position="215"/>
        <end position="497"/>
    </location>
</feature>
<dbReference type="InterPro" id="IPR023828">
    <property type="entry name" value="Peptidase_S8_Ser-AS"/>
</dbReference>
<evidence type="ECO:0000313" key="7">
    <source>
        <dbReference type="EMBL" id="MBN3546053.1"/>
    </source>
</evidence>
<dbReference type="PANTHER" id="PTHR43399">
    <property type="entry name" value="SUBTILISIN-RELATED"/>
    <property type="match status" value="1"/>
</dbReference>
<feature type="active site" description="Charge relay system" evidence="5">
    <location>
        <position position="271"/>
    </location>
</feature>
<dbReference type="SUPFAM" id="SSF49464">
    <property type="entry name" value="Carboxypeptidase regulatory domain-like"/>
    <property type="match status" value="2"/>
</dbReference>
<sequence>MAKKISGYHLQLSLLISFILLINLVLPINTIAEGNPKDRKPVSMGKTTLVTKKVDSKLIKQFKDQNQVTFIVKFIEQVDTNRVAIEAAEKAKKQKQTAASTKLQVRSSVVSTLRNTAMETQTGVIDYLEQAKLKGKVKNIQSFYVVNAVAVTATKDVMDKLATYPEVAKILPNETRQIITPIQPKVKTTNLNSSTVEWGVEKVGAPQVWDMGIDGAGIVVASIDTGVQWEHPALMEKYRGYNPANPNQTDHQLNWFDAVGGKETPYDDNKHGTHTVGTMVGSEPDGRNQIGVAPGAKWIAVKAFSNSGGQDVDLLEAGEWILAPKDAEGNPHPELAPDVVNNSWGGGPGLDEWYRPMVQNWRAANIFPVFAAGNTGSYGEGWVSSPANYPESFAVAATDHDNALAWFSSRGPAPYDEIKPDVSAPGVDIRSAIPTNDYELMSGTSMATPHITGVVALLKQANASLSIDQIEEILFKSAIPLTDSEFSSSPNYGYGHGFVNAFNAIKTLNNGNGKIEGLVVYDGKDTANPTYQHTSPDFVYEQVVLPITVEVQDNISVETVEIQYLEGQQWKTVKAARTAGDFRKGTYQAVVPGEDIRKGTFTYKWKMVDYGDNQVTSPEFNVEVKPAITIGYFQDLEAVPEGWYSEGWNNDWKWGSPAAGPGQAYSGQKVYGTNLEGPHAPNTYSYLNMPPIDIPESGNSYLQYKQWYDFSPDGVDGSTDFGAVLVSTDHQNWEMLTRTEGTKFAENGVPLEYSTDGWVDAEVNLSAYAGQRIYICFYMFAWQTGFDWDPYYGWYLDDIALTDKSLVDNKENNIEKKTGEIHTKKQSKNSVLAPTATMVQNTSSQPNVLPIGAKVTLVDSGYSVATNPADGRFSMTHKAGEFTLRAEAYGFHFKDQAVSIPKDGIVEANFNLKPLGKGTVEGVVKDQTTGKPIPDAIISLIEDPAITPVKTDSKGRFTLTAFEGTYTLHVFKNNYVYNDYSITLQSNKKTKQKIELKRFLGIPGEIGYDDGTSENSWFWHGAKNGFAVRMSLEEGVTKSWLTGGLFKVNTEWPSPGSTRFQVAIYDSTGVNGAPGKRITGPFEAAARTDGEWTHVDLTDKNIFVTGDFYLVYVQPEASATGTMPSLESDQNSPFHDRNWFLENGTWGHNTDPQYGNMMIRAVMNNAISAPVTEKSQNNTGDR</sequence>